<sequence>MPGLAGVDTILEIRREDRGTNETTTPPEDSNENDDDPPNDPSIDDLPTDPIEVDDIDEEGSDAYDSYDDTADFREDSDSDRNDSMDNNKVNFSNTTARFGKPTARSSNRENPTGTVGGKSHREHKRYIDSIMLEFPTNPNDKLFRSYRYGGKKKKTNAWTVQDALYCCTVESSCNGAILDDKAANVAR</sequence>
<proteinExistence type="predicted"/>
<protein>
    <submittedName>
        <fullName evidence="2">Uncharacterized protein</fullName>
    </submittedName>
</protein>
<keyword evidence="3" id="KW-1185">Reference proteome</keyword>
<organism evidence="2 3">
    <name type="scientific">Conoideocrella luteorostrata</name>
    <dbReference type="NCBI Taxonomy" id="1105319"/>
    <lineage>
        <taxon>Eukaryota</taxon>
        <taxon>Fungi</taxon>
        <taxon>Dikarya</taxon>
        <taxon>Ascomycota</taxon>
        <taxon>Pezizomycotina</taxon>
        <taxon>Sordariomycetes</taxon>
        <taxon>Hypocreomycetidae</taxon>
        <taxon>Hypocreales</taxon>
        <taxon>Clavicipitaceae</taxon>
        <taxon>Conoideocrella</taxon>
    </lineage>
</organism>
<reference evidence="2" key="1">
    <citation type="submission" date="2023-06" db="EMBL/GenBank/DDBJ databases">
        <title>Conoideocrella luteorostrata (Hypocreales: Clavicipitaceae), a potential biocontrol fungus for elongate hemlock scale in United States Christmas tree production areas.</title>
        <authorList>
            <person name="Barrett H."/>
            <person name="Lovett B."/>
            <person name="Macias A.M."/>
            <person name="Stajich J.E."/>
            <person name="Kasson M.T."/>
        </authorList>
    </citation>
    <scope>NUCLEOTIDE SEQUENCE</scope>
    <source>
        <strain evidence="2">ARSEF 14590</strain>
    </source>
</reference>
<evidence type="ECO:0000313" key="3">
    <source>
        <dbReference type="Proteomes" id="UP001251528"/>
    </source>
</evidence>
<evidence type="ECO:0000313" key="2">
    <source>
        <dbReference type="EMBL" id="KAK2594631.1"/>
    </source>
</evidence>
<feature type="compositionally biased region" description="Basic and acidic residues" evidence="1">
    <location>
        <begin position="11"/>
        <end position="20"/>
    </location>
</feature>
<name>A0AAJ0CKA5_9HYPO</name>
<comment type="caution">
    <text evidence="2">The sequence shown here is derived from an EMBL/GenBank/DDBJ whole genome shotgun (WGS) entry which is preliminary data.</text>
</comment>
<evidence type="ECO:0000256" key="1">
    <source>
        <dbReference type="SAM" id="MobiDB-lite"/>
    </source>
</evidence>
<dbReference type="EMBL" id="JASWJB010000161">
    <property type="protein sequence ID" value="KAK2594631.1"/>
    <property type="molecule type" value="Genomic_DNA"/>
</dbReference>
<feature type="compositionally biased region" description="Acidic residues" evidence="1">
    <location>
        <begin position="29"/>
        <end position="70"/>
    </location>
</feature>
<dbReference type="AlphaFoldDB" id="A0AAJ0CKA5"/>
<feature type="compositionally biased region" description="Polar residues" evidence="1">
    <location>
        <begin position="104"/>
        <end position="114"/>
    </location>
</feature>
<feature type="region of interest" description="Disordered" evidence="1">
    <location>
        <begin position="1"/>
        <end position="121"/>
    </location>
</feature>
<feature type="compositionally biased region" description="Basic and acidic residues" evidence="1">
    <location>
        <begin position="71"/>
        <end position="86"/>
    </location>
</feature>
<dbReference type="Proteomes" id="UP001251528">
    <property type="component" value="Unassembled WGS sequence"/>
</dbReference>
<gene>
    <name evidence="2" type="ORF">QQS21_007668</name>
</gene>
<accession>A0AAJ0CKA5</accession>